<dbReference type="Gene3D" id="3.40.920.10">
    <property type="entry name" value="Pyruvate-ferredoxin oxidoreductase, PFOR, domain III"/>
    <property type="match status" value="1"/>
</dbReference>
<keyword evidence="1" id="KW-0560">Oxidoreductase</keyword>
<dbReference type="SUPFAM" id="SSF53323">
    <property type="entry name" value="Pyruvate-ferredoxin oxidoreductase, PFOR, domain III"/>
    <property type="match status" value="1"/>
</dbReference>
<gene>
    <name evidence="3" type="ORF">ENU09_00305</name>
    <name evidence="4" type="ORF">ENU20_00985</name>
</gene>
<dbReference type="AlphaFoldDB" id="A0A7C4JLF6"/>
<comment type="caution">
    <text evidence="4">The sequence shown here is derived from an EMBL/GenBank/DDBJ whole genome shotgun (WGS) entry which is preliminary data.</text>
</comment>
<dbReference type="PANTHER" id="PTHR42730:SF1">
    <property type="entry name" value="2-OXOGLUTARATE SYNTHASE SUBUNIT KORC"/>
    <property type="match status" value="1"/>
</dbReference>
<evidence type="ECO:0000313" key="3">
    <source>
        <dbReference type="EMBL" id="HGQ59158.1"/>
    </source>
</evidence>
<evidence type="ECO:0000259" key="2">
    <source>
        <dbReference type="Pfam" id="PF01558"/>
    </source>
</evidence>
<name>A0A7C4JLF6_STAMA</name>
<accession>A0A7C4JLF6</accession>
<dbReference type="InterPro" id="IPR002869">
    <property type="entry name" value="Pyrv_flavodox_OxRed_cen"/>
</dbReference>
<sequence length="184" mass="20544">MWYRELKHEILIIGRGGQGILLLGKILGEALTLSGLNVVAMESYGAETRGTESRVEMIVSDNPEGIDFVKVRKPNIGVILYPFNLEKNLSKFIEGSILILDSINVKELPITKSSWRIYSKPFTDIAEKKIGTSRVVNMVVLGYLINKTKLAKPEVVEEAIKNSVDEKWVSPNIKAFREGLNIAD</sequence>
<dbReference type="GO" id="GO:0016903">
    <property type="term" value="F:oxidoreductase activity, acting on the aldehyde or oxo group of donors"/>
    <property type="evidence" value="ECO:0007669"/>
    <property type="project" value="InterPro"/>
</dbReference>
<dbReference type="EMBL" id="DTBE01000007">
    <property type="protein sequence ID" value="HGQ59158.1"/>
    <property type="molecule type" value="Genomic_DNA"/>
</dbReference>
<proteinExistence type="predicted"/>
<dbReference type="EMBL" id="DTBP01000010">
    <property type="protein sequence ID" value="HGQ73642.1"/>
    <property type="molecule type" value="Genomic_DNA"/>
</dbReference>
<protein>
    <submittedName>
        <fullName evidence="4">2-oxoglutarate oxidoreductase</fullName>
    </submittedName>
</protein>
<organism evidence="4">
    <name type="scientific">Staphylothermus marinus</name>
    <dbReference type="NCBI Taxonomy" id="2280"/>
    <lineage>
        <taxon>Archaea</taxon>
        <taxon>Thermoproteota</taxon>
        <taxon>Thermoprotei</taxon>
        <taxon>Desulfurococcales</taxon>
        <taxon>Desulfurococcaceae</taxon>
        <taxon>Staphylothermus</taxon>
    </lineage>
</organism>
<dbReference type="InterPro" id="IPR019752">
    <property type="entry name" value="Pyrv/ketoisovalerate_OxRed_cat"/>
</dbReference>
<dbReference type="InterPro" id="IPR052554">
    <property type="entry name" value="2-oxoglutarate_synth_KorC"/>
</dbReference>
<dbReference type="PANTHER" id="PTHR42730">
    <property type="entry name" value="2-OXOGLUTARATE SYNTHASE SUBUNIT KORC"/>
    <property type="match status" value="1"/>
</dbReference>
<evidence type="ECO:0000313" key="4">
    <source>
        <dbReference type="EMBL" id="HGQ73642.1"/>
    </source>
</evidence>
<reference evidence="4" key="1">
    <citation type="journal article" date="2020" name="mSystems">
        <title>Genome- and Community-Level Interaction Insights into Carbon Utilization and Element Cycling Functions of Hydrothermarchaeota in Hydrothermal Sediment.</title>
        <authorList>
            <person name="Zhou Z."/>
            <person name="Liu Y."/>
            <person name="Xu W."/>
            <person name="Pan J."/>
            <person name="Luo Z.H."/>
            <person name="Li M."/>
        </authorList>
    </citation>
    <scope>NUCLEOTIDE SEQUENCE [LARGE SCALE GENOMIC DNA]</scope>
    <source>
        <strain evidence="3">SpSt-638</strain>
        <strain evidence="4">SpSt-648</strain>
    </source>
</reference>
<evidence type="ECO:0000256" key="1">
    <source>
        <dbReference type="ARBA" id="ARBA00023002"/>
    </source>
</evidence>
<dbReference type="Pfam" id="PF01558">
    <property type="entry name" value="POR"/>
    <property type="match status" value="1"/>
</dbReference>
<feature type="domain" description="Pyruvate/ketoisovalerate oxidoreductase catalytic" evidence="2">
    <location>
        <begin position="16"/>
        <end position="180"/>
    </location>
</feature>